<evidence type="ECO:0000256" key="2">
    <source>
        <dbReference type="ARBA" id="ARBA00022598"/>
    </source>
</evidence>
<keyword evidence="3" id="KW-0547">Nucleotide-binding</keyword>
<gene>
    <name evidence="8" type="ORF">M6B22_13125</name>
</gene>
<dbReference type="PROSITE" id="PS00455">
    <property type="entry name" value="AMP_BINDING"/>
    <property type="match status" value="1"/>
</dbReference>
<dbReference type="PANTHER" id="PTHR42921:SF1">
    <property type="entry name" value="ACETOACETYL-COA SYNTHETASE"/>
    <property type="match status" value="1"/>
</dbReference>
<feature type="domain" description="Acetyl-coenzyme A synthetase N-terminal" evidence="7">
    <location>
        <begin position="38"/>
        <end position="92"/>
    </location>
</feature>
<evidence type="ECO:0000256" key="1">
    <source>
        <dbReference type="ARBA" id="ARBA00006432"/>
    </source>
</evidence>
<dbReference type="GO" id="GO:0030729">
    <property type="term" value="F:acetoacetate-CoA ligase activity"/>
    <property type="evidence" value="ECO:0007669"/>
    <property type="project" value="UniProtKB-EC"/>
</dbReference>
<dbReference type="Gene3D" id="3.40.50.12780">
    <property type="entry name" value="N-terminal domain of ligase-like"/>
    <property type="match status" value="1"/>
</dbReference>
<dbReference type="InterPro" id="IPR025110">
    <property type="entry name" value="AMP-bd_C"/>
</dbReference>
<dbReference type="Proteomes" id="UP001164693">
    <property type="component" value="Chromosome"/>
</dbReference>
<dbReference type="Pfam" id="PF00501">
    <property type="entry name" value="AMP-binding"/>
    <property type="match status" value="1"/>
</dbReference>
<protein>
    <submittedName>
        <fullName evidence="8">Acetoacetate--CoA ligase</fullName>
        <ecNumber evidence="8">6.2.1.16</ecNumber>
    </submittedName>
</protein>
<keyword evidence="2 8" id="KW-0436">Ligase</keyword>
<dbReference type="SUPFAM" id="SSF56801">
    <property type="entry name" value="Acetyl-CoA synthetase-like"/>
    <property type="match status" value="1"/>
</dbReference>
<feature type="domain" description="AMP-binding enzyme C-terminal" evidence="6">
    <location>
        <begin position="539"/>
        <end position="613"/>
    </location>
</feature>
<reference evidence="8" key="1">
    <citation type="submission" date="2022-05" db="EMBL/GenBank/DDBJ databases">
        <title>Jatrophihabitans sp. SB3-54 whole genome sequence.</title>
        <authorList>
            <person name="Suh M.K."/>
            <person name="Eom M.K."/>
            <person name="Kim J.S."/>
            <person name="Kim H.S."/>
            <person name="Do H.E."/>
            <person name="Shin Y.K."/>
            <person name="Lee J.-S."/>
        </authorList>
    </citation>
    <scope>NUCLEOTIDE SEQUENCE</scope>
    <source>
        <strain evidence="8">SB3-54</strain>
    </source>
</reference>
<dbReference type="InterPro" id="IPR042099">
    <property type="entry name" value="ANL_N_sf"/>
</dbReference>
<accession>A0ABY7JWD1</accession>
<dbReference type="InterPro" id="IPR000873">
    <property type="entry name" value="AMP-dep_synth/lig_dom"/>
</dbReference>
<dbReference type="Pfam" id="PF16177">
    <property type="entry name" value="ACAS_N"/>
    <property type="match status" value="1"/>
</dbReference>
<evidence type="ECO:0000259" key="5">
    <source>
        <dbReference type="Pfam" id="PF00501"/>
    </source>
</evidence>
<keyword evidence="9" id="KW-1185">Reference proteome</keyword>
<evidence type="ECO:0000313" key="8">
    <source>
        <dbReference type="EMBL" id="WAX55484.1"/>
    </source>
</evidence>
<proteinExistence type="inferred from homology"/>
<dbReference type="EC" id="6.2.1.16" evidence="8"/>
<evidence type="ECO:0000259" key="6">
    <source>
        <dbReference type="Pfam" id="PF13193"/>
    </source>
</evidence>
<comment type="similarity">
    <text evidence="1">Belongs to the ATP-dependent AMP-binding enzyme family.</text>
</comment>
<evidence type="ECO:0000256" key="4">
    <source>
        <dbReference type="ARBA" id="ARBA00022840"/>
    </source>
</evidence>
<evidence type="ECO:0000256" key="3">
    <source>
        <dbReference type="ARBA" id="ARBA00022741"/>
    </source>
</evidence>
<name>A0ABY7JWD1_9ACTN</name>
<evidence type="ECO:0000259" key="7">
    <source>
        <dbReference type="Pfam" id="PF16177"/>
    </source>
</evidence>
<dbReference type="InterPro" id="IPR005914">
    <property type="entry name" value="Acac_CoA_synth"/>
</dbReference>
<dbReference type="InterPro" id="IPR020845">
    <property type="entry name" value="AMP-binding_CS"/>
</dbReference>
<dbReference type="RefSeq" id="WP_269441997.1">
    <property type="nucleotide sequence ID" value="NZ_CP097463.1"/>
</dbReference>
<dbReference type="Gene3D" id="3.30.300.30">
    <property type="match status" value="1"/>
</dbReference>
<evidence type="ECO:0000313" key="9">
    <source>
        <dbReference type="Proteomes" id="UP001164693"/>
    </source>
</evidence>
<dbReference type="PANTHER" id="PTHR42921">
    <property type="entry name" value="ACETOACETYL-COA SYNTHETASE"/>
    <property type="match status" value="1"/>
</dbReference>
<dbReference type="EMBL" id="CP097463">
    <property type="protein sequence ID" value="WAX55484.1"/>
    <property type="molecule type" value="Genomic_DNA"/>
</dbReference>
<dbReference type="Pfam" id="PF13193">
    <property type="entry name" value="AMP-binding_C"/>
    <property type="match status" value="1"/>
</dbReference>
<sequence>MSTPEPIWTPDTSVAADSAVERFRAFVNDRHHLALADYPELHRWSVEQLEQFWSAVWDFFGVRSDAPPTVAIGEITMPGADWFPGTRLNYVAQILRHPRTAEPAIIDIAEDGTESAVSWTELHRRVGALAATLRELGVGVGDRVVGYLPNTSAAIVGLLATASLGAIWSVCGQDYAAKGAADRFAQLEPSVLFTADGYQHNGTRHDRRAEARDLVGRLATLTAVITVDNLGLGPLDAGALRVLDYVAATSGDAAVEPEPVPFDHPLWVLFTSGTTGAPKGIVHGHGGVLLEHLVMLALQCDLSERDVFFWYTTTNWMMWNMVVSGLLVGATVVAYDGSPLAPDADRLWRVVERHRVSVFGTSPGHLLACEKAGLHPAAEHALSALRLLGCTGAALPVSAYHWVHEQVGARVQLGSTSGGTDLVAGFVGSAPTVPVWPGEISAINLGVALQAWDADGRPVVGEVGELVVTKPIPSMPLYFWNDPGGARYHDAYFATYPGVWRHGDWITVTERGSVIVHGRSDATLNRNGVRLGSADIYDAVEQIPQIAEALVLGVEEGDGGYWMPLFVVLAPGAELDDALRERIRTAIRTNASPRHVPDEVIAVRAIPHTRTGKKIEVPVKRLLQGATADQALSLAAVDDPSLIELFAGIGRAHRAHRAQPG</sequence>
<dbReference type="InterPro" id="IPR045851">
    <property type="entry name" value="AMP-bd_C_sf"/>
</dbReference>
<organism evidence="8 9">
    <name type="scientific">Jatrophihabitans cynanchi</name>
    <dbReference type="NCBI Taxonomy" id="2944128"/>
    <lineage>
        <taxon>Bacteria</taxon>
        <taxon>Bacillati</taxon>
        <taxon>Actinomycetota</taxon>
        <taxon>Actinomycetes</taxon>
        <taxon>Jatrophihabitantales</taxon>
        <taxon>Jatrophihabitantaceae</taxon>
        <taxon>Jatrophihabitans</taxon>
    </lineage>
</organism>
<dbReference type="InterPro" id="IPR032387">
    <property type="entry name" value="ACAS_N"/>
</dbReference>
<feature type="domain" description="AMP-dependent synthetase/ligase" evidence="5">
    <location>
        <begin position="102"/>
        <end position="471"/>
    </location>
</feature>
<dbReference type="NCBIfam" id="NF002937">
    <property type="entry name" value="PRK03584.1"/>
    <property type="match status" value="1"/>
</dbReference>
<dbReference type="NCBIfam" id="TIGR01217">
    <property type="entry name" value="ac_ac_CoA_syn"/>
    <property type="match status" value="1"/>
</dbReference>
<keyword evidence="4" id="KW-0067">ATP-binding</keyword>